<dbReference type="NCBIfam" id="TIGR04183">
    <property type="entry name" value="Por_Secre_tail"/>
    <property type="match status" value="1"/>
</dbReference>
<dbReference type="SUPFAM" id="SSF50494">
    <property type="entry name" value="Trypsin-like serine proteases"/>
    <property type="match status" value="1"/>
</dbReference>
<dbReference type="Proteomes" id="UP000391834">
    <property type="component" value="Unassembled WGS sequence"/>
</dbReference>
<dbReference type="Pfam" id="PF13365">
    <property type="entry name" value="Trypsin_2"/>
    <property type="match status" value="1"/>
</dbReference>
<dbReference type="EMBL" id="BLAX01000001">
    <property type="protein sequence ID" value="GET34935.1"/>
    <property type="molecule type" value="Genomic_DNA"/>
</dbReference>
<dbReference type="PANTHER" id="PTHR36234:SF5">
    <property type="entry name" value="LYSYL ENDOPEPTIDASE"/>
    <property type="match status" value="1"/>
</dbReference>
<dbReference type="Pfam" id="PF18962">
    <property type="entry name" value="Por_Secre_tail"/>
    <property type="match status" value="1"/>
</dbReference>
<dbReference type="OrthoDB" id="9342482at2"/>
<comment type="caution">
    <text evidence="2">The sequence shown here is derived from an EMBL/GenBank/DDBJ whole genome shotgun (WGS) entry which is preliminary data.</text>
</comment>
<accession>A0A5M4B453</accession>
<dbReference type="InterPro" id="IPR043504">
    <property type="entry name" value="Peptidase_S1_PA_chymotrypsin"/>
</dbReference>
<feature type="domain" description="Secretion system C-terminal sorting" evidence="1">
    <location>
        <begin position="664"/>
        <end position="728"/>
    </location>
</feature>
<dbReference type="InterPro" id="IPR018114">
    <property type="entry name" value="TRYPSIN_HIS"/>
</dbReference>
<dbReference type="AlphaFoldDB" id="A0A5M4B453"/>
<dbReference type="GO" id="GO:0006508">
    <property type="term" value="P:proteolysis"/>
    <property type="evidence" value="ECO:0007669"/>
    <property type="project" value="InterPro"/>
</dbReference>
<evidence type="ECO:0000313" key="3">
    <source>
        <dbReference type="Proteomes" id="UP000391834"/>
    </source>
</evidence>
<dbReference type="InterPro" id="IPR026444">
    <property type="entry name" value="Secre_tail"/>
</dbReference>
<reference evidence="2 3" key="1">
    <citation type="submission" date="2019-10" db="EMBL/GenBank/DDBJ databases">
        <title>Prolixibacter strains distinguished by the presence of nitrate reductase genes were adept at nitrate-dependent anaerobic corrosion of metallic iron and carbon steel.</title>
        <authorList>
            <person name="Iino T."/>
            <person name="Shono N."/>
            <person name="Ito K."/>
            <person name="Nakamura R."/>
            <person name="Sueoka K."/>
            <person name="Harayama S."/>
            <person name="Ohkuma M."/>
        </authorList>
    </citation>
    <scope>NUCLEOTIDE SEQUENCE [LARGE SCALE GENOMIC DNA]</scope>
    <source>
        <strain evidence="2 3">JCM 13498</strain>
    </source>
</reference>
<dbReference type="RefSeq" id="WP_153637621.1">
    <property type="nucleotide sequence ID" value="NZ_BLAX01000001.1"/>
</dbReference>
<keyword evidence="3" id="KW-1185">Reference proteome</keyword>
<proteinExistence type="predicted"/>
<evidence type="ECO:0000313" key="2">
    <source>
        <dbReference type="EMBL" id="GET34935.1"/>
    </source>
</evidence>
<protein>
    <recommendedName>
        <fullName evidence="1">Secretion system C-terminal sorting domain-containing protein</fullName>
    </recommendedName>
</protein>
<organism evidence="2 3">
    <name type="scientific">Prolixibacter bellariivorans</name>
    <dbReference type="NCBI Taxonomy" id="314319"/>
    <lineage>
        <taxon>Bacteria</taxon>
        <taxon>Pseudomonadati</taxon>
        <taxon>Bacteroidota</taxon>
        <taxon>Bacteroidia</taxon>
        <taxon>Marinilabiliales</taxon>
        <taxon>Prolixibacteraceae</taxon>
        <taxon>Prolixibacter</taxon>
    </lineage>
</organism>
<gene>
    <name evidence="2" type="ORF">PbJCM13498_37980</name>
</gene>
<evidence type="ECO:0000259" key="1">
    <source>
        <dbReference type="Pfam" id="PF18962"/>
    </source>
</evidence>
<dbReference type="GO" id="GO:0004252">
    <property type="term" value="F:serine-type endopeptidase activity"/>
    <property type="evidence" value="ECO:0007669"/>
    <property type="project" value="InterPro"/>
</dbReference>
<dbReference type="PROSITE" id="PS00134">
    <property type="entry name" value="TRYPSIN_HIS"/>
    <property type="match status" value="1"/>
</dbReference>
<name>A0A5M4B453_9BACT</name>
<dbReference type="InterPro" id="IPR009003">
    <property type="entry name" value="Peptidase_S1_PA"/>
</dbReference>
<dbReference type="PANTHER" id="PTHR36234">
    <property type="entry name" value="LYSYL ENDOPEPTIDASE"/>
    <property type="match status" value="1"/>
</dbReference>
<dbReference type="Gene3D" id="2.40.10.10">
    <property type="entry name" value="Trypsin-like serine proteases"/>
    <property type="match status" value="2"/>
</dbReference>
<sequence length="735" mass="80267">MNRHVIFILLAFGLSLFPEVMTAQISYGGQPASFSLKEKAAVVIPIVRMEHVSNRQLMKAEPQSGLRLKPYKFAHTFKVDITPQNSGTWTVAADGTKIWRVKILSQGAYSLNVIFDRFKLPDHAKLFIYSPNHKKVLGAFTANNESGYGTLAVRPLAGDEMVVEYDEPADAEFSGQLRITKVNHDYKNAFGDRPLGQAGLCNVDVYCTDGQDLALQKQSEVRLIIAGSELCSGTMVNNTSQDGTPYLITAGHCITSATDAEQTVYYFNYESPDCGQNLGSIDGYVDQTVSGSILKARSDSLDFALVEMQNMPPANYRPYFSGWNNSASIPASTFAIHHPNGDVKKLSRDNDSPGVGSFSSKYISNAFWVIHRWDVGTTEAGSSGSGLIVNSSHQLIGTLTGGAATCADPVNDYFAMLNKQWSYYSASNMQLAIWLDPSGSGSTSVNGLDPYATNPNPCELFSNVQYGEKYVKQKLADNSGYITGKNSLKISAYAEKFNQSSQAELQAVAIAFSQTVTSPISAGKSFNLNVYDADPNTGLPNNVIATQSVSISSLQDSSMNYIPLTNPITTTGTFYVGYDLDYNNTQDSIAVFNAPARDAATYPVNTAYGKIDGAWLPFDQIADIGIKTSLLIKAHACNVLPTDVVDTNYHDKQFEVYYPTGGLNNYVYLQNNGAEGNAEISILDVMGRTLHQEQRYLTNEPVKVSIGNHNSGIYFIAVKTDKVREVMKVRLRTGR</sequence>